<name>A0AAW3HHG4_9ENTR</name>
<dbReference type="InterPro" id="IPR038765">
    <property type="entry name" value="Papain-like_cys_pep_sf"/>
</dbReference>
<comment type="caution">
    <text evidence="3">The sequence shown here is derived from an EMBL/GenBank/DDBJ whole genome shotgun (WGS) entry which is preliminary data.</text>
</comment>
<reference evidence="3 4" key="1">
    <citation type="submission" date="2015-02" db="EMBL/GenBank/DDBJ databases">
        <authorList>
            <person name="Adams M."/>
            <person name="Sutton G."/>
            <person name="Nelson K."/>
            <person name="Bonomo R."/>
            <person name="McCorrison J."/>
            <person name="Sanka R."/>
            <person name="Brinkac L."/>
            <person name="Nierman W."/>
        </authorList>
    </citation>
    <scope>NUCLEOTIDE SEQUENCE [LARGE SCALE GENOMIC DNA]</scope>
    <source>
        <strain evidence="3 4">CIDEIMsCOL9</strain>
    </source>
</reference>
<gene>
    <name evidence="3" type="ORF">SG71_10195</name>
</gene>
<evidence type="ECO:0000313" key="4">
    <source>
        <dbReference type="Proteomes" id="UP000033354"/>
    </source>
</evidence>
<comment type="similarity">
    <text evidence="1 2">Belongs to the arylamine N-acetyltransferase family.</text>
</comment>
<dbReference type="PANTHER" id="PTHR11786">
    <property type="entry name" value="N-HYDROXYARYLAMINE O-ACETYLTRANSFERASE"/>
    <property type="match status" value="1"/>
</dbReference>
<dbReference type="EMBL" id="JZKT01000013">
    <property type="protein sequence ID" value="KJX36678.1"/>
    <property type="molecule type" value="Genomic_DNA"/>
</dbReference>
<evidence type="ECO:0000256" key="2">
    <source>
        <dbReference type="RuleBase" id="RU003452"/>
    </source>
</evidence>
<sequence>MKYLDVYLKKLKLTIAPTADIDFLTQLHNAHFYSIPFENFGMKENAVKKLSYDEIASNIMVNHRGGICFEFALLLEALFKHAGIVFRKRLARVLIPHTTPATHQFFIVTLNNQQWIFDIGFGAKGPRAPILLSEDYTHHHAFLSTRVNRHPVYGWVVSVKEMSKPDAVWEAIYAFHDTDALEPDIQMAHFYTLHHPESLLNTNKVASLPTPQGRISLRNNVFTEVKGVTSLSEEITNKEKLAELLFSRFGLSIPSEQLS</sequence>
<dbReference type="PRINTS" id="PR01543">
    <property type="entry name" value="ANATRNSFRASE"/>
</dbReference>
<dbReference type="PANTHER" id="PTHR11786:SF0">
    <property type="entry name" value="ARYLAMINE N-ACETYLTRANSFERASE 4-RELATED"/>
    <property type="match status" value="1"/>
</dbReference>
<dbReference type="SUPFAM" id="SSF54001">
    <property type="entry name" value="Cysteine proteinases"/>
    <property type="match status" value="1"/>
</dbReference>
<accession>A0AAW3HHG4</accession>
<dbReference type="InterPro" id="IPR001447">
    <property type="entry name" value="Arylamine_N-AcTrfase"/>
</dbReference>
<protein>
    <submittedName>
        <fullName evidence="3">Arylamine N-acetyltransferase</fullName>
    </submittedName>
</protein>
<dbReference type="Gene3D" id="3.30.2140.20">
    <property type="match status" value="1"/>
</dbReference>
<evidence type="ECO:0000313" key="3">
    <source>
        <dbReference type="EMBL" id="KJX36678.1"/>
    </source>
</evidence>
<keyword evidence="4" id="KW-1185">Reference proteome</keyword>
<evidence type="ECO:0000256" key="1">
    <source>
        <dbReference type="ARBA" id="ARBA00006547"/>
    </source>
</evidence>
<dbReference type="Proteomes" id="UP000033354">
    <property type="component" value="Unassembled WGS sequence"/>
</dbReference>
<dbReference type="Pfam" id="PF00797">
    <property type="entry name" value="Acetyltransf_2"/>
    <property type="match status" value="1"/>
</dbReference>
<dbReference type="InterPro" id="IPR053710">
    <property type="entry name" value="Arylamine_NAT_domain_sf"/>
</dbReference>
<proteinExistence type="inferred from homology"/>
<dbReference type="RefSeq" id="WP_032639560.1">
    <property type="nucleotide sequence ID" value="NZ_CP043318.1"/>
</dbReference>
<dbReference type="GeneID" id="63141870"/>
<dbReference type="AlphaFoldDB" id="A0AAW3HHG4"/>
<dbReference type="GO" id="GO:0016407">
    <property type="term" value="F:acetyltransferase activity"/>
    <property type="evidence" value="ECO:0007669"/>
    <property type="project" value="InterPro"/>
</dbReference>
<organism evidence="3 4">
    <name type="scientific">Enterobacter chengduensis</name>
    <dbReference type="NCBI Taxonomy" id="2494701"/>
    <lineage>
        <taxon>Bacteria</taxon>
        <taxon>Pseudomonadati</taxon>
        <taxon>Pseudomonadota</taxon>
        <taxon>Gammaproteobacteria</taxon>
        <taxon>Enterobacterales</taxon>
        <taxon>Enterobacteriaceae</taxon>
        <taxon>Enterobacter</taxon>
        <taxon>Enterobacter cloacae complex</taxon>
    </lineage>
</organism>